<evidence type="ECO:0000256" key="10">
    <source>
        <dbReference type="SAM" id="MobiDB-lite"/>
    </source>
</evidence>
<keyword evidence="3" id="KW-1003">Cell membrane</keyword>
<evidence type="ECO:0000256" key="9">
    <source>
        <dbReference type="ARBA" id="ARBA00023180"/>
    </source>
</evidence>
<feature type="region of interest" description="Disordered" evidence="10">
    <location>
        <begin position="697"/>
        <end position="720"/>
    </location>
</feature>
<feature type="compositionally biased region" description="Low complexity" evidence="10">
    <location>
        <begin position="108"/>
        <end position="117"/>
    </location>
</feature>
<dbReference type="InterPro" id="IPR004835">
    <property type="entry name" value="Chitin_synth"/>
</dbReference>
<feature type="compositionally biased region" description="Polar residues" evidence="10">
    <location>
        <begin position="1341"/>
        <end position="1352"/>
    </location>
</feature>
<evidence type="ECO:0000313" key="13">
    <source>
        <dbReference type="EMBL" id="SCV67721.1"/>
    </source>
</evidence>
<dbReference type="PANTHER" id="PTHR22914">
    <property type="entry name" value="CHITIN SYNTHASE"/>
    <property type="match status" value="1"/>
</dbReference>
<keyword evidence="9" id="KW-0325">Glycoprotein</keyword>
<dbReference type="STRING" id="269621.A0A238F6M6"/>
<dbReference type="PANTHER" id="PTHR22914:SF16">
    <property type="entry name" value="CHITIN SYNTHASE 3"/>
    <property type="match status" value="1"/>
</dbReference>
<dbReference type="Proteomes" id="UP000198372">
    <property type="component" value="Unassembled WGS sequence"/>
</dbReference>
<feature type="region of interest" description="Disordered" evidence="10">
    <location>
        <begin position="100"/>
        <end position="123"/>
    </location>
</feature>
<feature type="transmembrane region" description="Helical" evidence="11">
    <location>
        <begin position="1148"/>
        <end position="1170"/>
    </location>
</feature>
<keyword evidence="6 11" id="KW-0812">Transmembrane</keyword>
<feature type="transmembrane region" description="Helical" evidence="11">
    <location>
        <begin position="327"/>
        <end position="347"/>
    </location>
</feature>
<sequence length="1504" mass="164060">MDDFGRPARAAPPSALGVGARPQRAQALPPSINRQQSSSGTSDLSAPSYYTHDPQPSRPPLKPNPYANGSDLSVPAVAGASSSRVQFSVLDASRANLLGSGSGGAGAGEPPSGASSSQQPHHLNSIDTSATAMGLSAAGNGFRRKKSLVRPDRERVDESHRLYNYRQHAAVMELEGRGVAAVSRTGHTATAGLSHVDPSVVAGNSTSNPASDAGLRRGKSVLGREEGMATETGLSMFKRGTTLRRPNNLQSGASNQVVMAGGAYEKNLMTKMQKQPLGPWMVFCKVVTIFVPSDVLKCFAATDMQPLGMMCTGLRSKDRRDAWREKIGMLCIIATCMAAVGFLTFGFTSSVCGTPPLRYRHNTIQGGSMIFHGYDYDMNNFSHVEAYGIGAGTNPLYSSFGTGGMDGSFLFQKVNEKCLDIITPTSGTGIPTDGNKLGWYFPCNVFNQYGTSTRNLTGYSEGRLCHTQADARAAFSKLKPQGQVYFEWGDLKNSSRNLGVYDGAVLDFSLLTWLDKTQVTFPPIFDALMVANSTFTATDITAHMVSTKQRRVAECLVDTIRVGFVDSNSIGCVASDVVLYVSLVVIIGVVVIRFAMAVIFGWFLSWKIGRFPQETYEQRRARASEIENWTQDIYRPAPARFRPNVKLQRKSMLPSKSRFSRGDLLKAHAAGSGVTSPRAENKYGEYRKSMAPSLSSKNFLGGAMRNSPPGSPGGLASPSSASLPPSVFNYDMMSRSPTGDSLGNGTGCPFPLGDVVAQPPADYQPFNYPLVHSILLVTAYSESIEGLRTTLDSLSTTDYPNSHKVILVIADGMVKGSGNRLTTPEIVLGMMKELVVPVEEVEPQSYVAIADGHKAHNQAKVFAGFYDYDNNTVEMSKQQRVPIVLVAKIGNPSEINDPKPGNRGKRDSQVMLMGFLQKVMFDERMTTFEYEFFNSLWRCTGISPDRYEVVLMVDADTKIFPDSVSRMISCMVHDPEIMGLCGETKIANKSETWVTMIQVFEYYVSHHLTKAFESMFGGVTCLPGCFSMYRIKAPKGADGYWVPVLANPDIVMHYSENVVDTLHKKNLLLLGEDRYLTTLMLSTFPRRKMMFCPQAVCKTVVPDTFRVLLSQRRRWINSTVHNLFELFKVPDLCGVFCFSMRFVIFMELAGTLVLPAAIAFTTYLIVIAIIPGTTKPVLSLILLAIILGIPAILIVVTSRKVEYLGWMMIYLLSLPIWNFVLPVYAFLHMDDFSWGQTRKVAGDDGRSHSDKDGTFDSSNIVMKRWADFERDRRYRAGTLSRDSAYDVLNAHIRHGSPHRSTSYRHSIVSTDTYNSLPPSASLSTVPRYPTQLELPAPLAQQVASPHSSTTSFHPGHAHEYPRFAEGYDSDELEREAILSEQQRASPALDATASLSSETGRGSTPSDESQGRSGRSSIIASGSSATETSRSARPPSKPRGVSLVDAGPVPGSEGVRVVQRSRRPPQQGQSSSHQRLRPSQGGQDAPFSPTSGGGHLPPGAAPPQH</sequence>
<evidence type="ECO:0000256" key="7">
    <source>
        <dbReference type="ARBA" id="ARBA00022989"/>
    </source>
</evidence>
<dbReference type="OrthoDB" id="370884at2759"/>
<dbReference type="EC" id="2.4.1.16" evidence="2"/>
<feature type="compositionally biased region" description="Polar residues" evidence="10">
    <location>
        <begin position="1392"/>
        <end position="1406"/>
    </location>
</feature>
<feature type="transmembrane region" description="Helical" evidence="11">
    <location>
        <begin position="1176"/>
        <end position="1196"/>
    </location>
</feature>
<keyword evidence="7 11" id="KW-1133">Transmembrane helix</keyword>
<dbReference type="GO" id="GO:0004100">
    <property type="term" value="F:chitin synthase activity"/>
    <property type="evidence" value="ECO:0007669"/>
    <property type="project" value="UniProtKB-EC"/>
</dbReference>
<dbReference type="GO" id="GO:0030428">
    <property type="term" value="C:cell septum"/>
    <property type="evidence" value="ECO:0007669"/>
    <property type="project" value="TreeGrafter"/>
</dbReference>
<evidence type="ECO:0000256" key="5">
    <source>
        <dbReference type="ARBA" id="ARBA00022679"/>
    </source>
</evidence>
<keyword evidence="8 11" id="KW-0472">Membrane</keyword>
<dbReference type="Gene3D" id="3.90.550.10">
    <property type="entry name" value="Spore Coat Polysaccharide Biosynthesis Protein SpsA, Chain A"/>
    <property type="match status" value="1"/>
</dbReference>
<keyword evidence="5" id="KW-0808">Transferase</keyword>
<evidence type="ECO:0000256" key="2">
    <source>
        <dbReference type="ARBA" id="ARBA00012543"/>
    </source>
</evidence>
<evidence type="ECO:0000313" key="14">
    <source>
        <dbReference type="Proteomes" id="UP000198372"/>
    </source>
</evidence>
<dbReference type="InterPro" id="IPR029044">
    <property type="entry name" value="Nucleotide-diphossugar_trans"/>
</dbReference>
<feature type="compositionally biased region" description="Polar residues" evidence="10">
    <location>
        <begin position="32"/>
        <end position="45"/>
    </location>
</feature>
<dbReference type="EMBL" id="FMSP01000002">
    <property type="protein sequence ID" value="SCV67721.1"/>
    <property type="molecule type" value="Genomic_DNA"/>
</dbReference>
<feature type="region of interest" description="Disordered" evidence="10">
    <location>
        <begin position="1381"/>
        <end position="1504"/>
    </location>
</feature>
<feature type="transmembrane region" description="Helical" evidence="11">
    <location>
        <begin position="577"/>
        <end position="604"/>
    </location>
</feature>
<organism evidence="13 14">
    <name type="scientific">Microbotryum intermedium</name>
    <dbReference type="NCBI Taxonomy" id="269621"/>
    <lineage>
        <taxon>Eukaryota</taxon>
        <taxon>Fungi</taxon>
        <taxon>Dikarya</taxon>
        <taxon>Basidiomycota</taxon>
        <taxon>Pucciniomycotina</taxon>
        <taxon>Microbotryomycetes</taxon>
        <taxon>Microbotryales</taxon>
        <taxon>Microbotryaceae</taxon>
        <taxon>Microbotryum</taxon>
    </lineage>
</organism>
<reference evidence="14" key="1">
    <citation type="submission" date="2016-09" db="EMBL/GenBank/DDBJ databases">
        <authorList>
            <person name="Jeantristanb JTB J.-T."/>
            <person name="Ricardo R."/>
        </authorList>
    </citation>
    <scope>NUCLEOTIDE SEQUENCE [LARGE SCALE GENOMIC DNA]</scope>
</reference>
<dbReference type="GO" id="GO:0005886">
    <property type="term" value="C:plasma membrane"/>
    <property type="evidence" value="ECO:0007669"/>
    <property type="project" value="UniProtKB-SubCell"/>
</dbReference>
<feature type="region of interest" description="Disordered" evidence="10">
    <location>
        <begin position="1"/>
        <end position="70"/>
    </location>
</feature>
<feature type="compositionally biased region" description="Low complexity" evidence="10">
    <location>
        <begin position="1410"/>
        <end position="1428"/>
    </location>
</feature>
<comment type="subcellular location">
    <subcellularLocation>
        <location evidence="1">Cell membrane</location>
        <topology evidence="1">Multi-pass membrane protein</topology>
    </subcellularLocation>
</comment>
<dbReference type="GO" id="GO:0006031">
    <property type="term" value="P:chitin biosynthetic process"/>
    <property type="evidence" value="ECO:0007669"/>
    <property type="project" value="TreeGrafter"/>
</dbReference>
<evidence type="ECO:0000259" key="12">
    <source>
        <dbReference type="Pfam" id="PF22997"/>
    </source>
</evidence>
<proteinExistence type="predicted"/>
<dbReference type="CDD" id="cd04190">
    <property type="entry name" value="Chitin_synth_C"/>
    <property type="match status" value="1"/>
</dbReference>
<keyword evidence="14" id="KW-1185">Reference proteome</keyword>
<dbReference type="Pfam" id="PF22997">
    <property type="entry name" value="CHS4"/>
    <property type="match status" value="1"/>
</dbReference>
<dbReference type="InterPro" id="IPR054295">
    <property type="entry name" value="CHS4-like_dom"/>
</dbReference>
<evidence type="ECO:0000256" key="1">
    <source>
        <dbReference type="ARBA" id="ARBA00004651"/>
    </source>
</evidence>
<evidence type="ECO:0000256" key="4">
    <source>
        <dbReference type="ARBA" id="ARBA00022676"/>
    </source>
</evidence>
<protein>
    <recommendedName>
        <fullName evidence="2">chitin synthase</fullName>
        <ecNumber evidence="2">2.4.1.16</ecNumber>
    </recommendedName>
</protein>
<feature type="region of interest" description="Disordered" evidence="10">
    <location>
        <begin position="1337"/>
        <end position="1361"/>
    </location>
</feature>
<evidence type="ECO:0000256" key="8">
    <source>
        <dbReference type="ARBA" id="ARBA00023136"/>
    </source>
</evidence>
<dbReference type="Pfam" id="PF03142">
    <property type="entry name" value="Chitin_synth_2"/>
    <property type="match status" value="1"/>
</dbReference>
<feature type="compositionally biased region" description="Low complexity" evidence="10">
    <location>
        <begin position="1453"/>
        <end position="1471"/>
    </location>
</feature>
<gene>
    <name evidence="13" type="ORF">BQ2448_5332</name>
</gene>
<keyword evidence="4" id="KW-0328">Glycosyltransferase</keyword>
<evidence type="ECO:0000256" key="3">
    <source>
        <dbReference type="ARBA" id="ARBA00022475"/>
    </source>
</evidence>
<name>A0A238F6M6_9BASI</name>
<feature type="domain" description="Chitin synthase 4-like" evidence="12">
    <location>
        <begin position="484"/>
        <end position="564"/>
    </location>
</feature>
<dbReference type="SUPFAM" id="SSF53448">
    <property type="entry name" value="Nucleotide-diphospho-sugar transferases"/>
    <property type="match status" value="1"/>
</dbReference>
<evidence type="ECO:0000256" key="11">
    <source>
        <dbReference type="SAM" id="Phobius"/>
    </source>
</evidence>
<evidence type="ECO:0000256" key="6">
    <source>
        <dbReference type="ARBA" id="ARBA00022692"/>
    </source>
</evidence>
<accession>A0A238F6M6</accession>
<feature type="transmembrane region" description="Helical" evidence="11">
    <location>
        <begin position="1203"/>
        <end position="1227"/>
    </location>
</feature>